<organism evidence="1 2">
    <name type="scientific">Pleomassaria siparia CBS 279.74</name>
    <dbReference type="NCBI Taxonomy" id="1314801"/>
    <lineage>
        <taxon>Eukaryota</taxon>
        <taxon>Fungi</taxon>
        <taxon>Dikarya</taxon>
        <taxon>Ascomycota</taxon>
        <taxon>Pezizomycotina</taxon>
        <taxon>Dothideomycetes</taxon>
        <taxon>Pleosporomycetidae</taxon>
        <taxon>Pleosporales</taxon>
        <taxon>Pleomassariaceae</taxon>
        <taxon>Pleomassaria</taxon>
    </lineage>
</organism>
<proteinExistence type="predicted"/>
<evidence type="ECO:0000313" key="2">
    <source>
        <dbReference type="Proteomes" id="UP000799428"/>
    </source>
</evidence>
<protein>
    <submittedName>
        <fullName evidence="1">Uncharacterized protein</fullName>
    </submittedName>
</protein>
<accession>A0A6G1K3D4</accession>
<evidence type="ECO:0000313" key="1">
    <source>
        <dbReference type="EMBL" id="KAF2706887.1"/>
    </source>
</evidence>
<dbReference type="AlphaFoldDB" id="A0A6G1K3D4"/>
<reference evidence="1" key="1">
    <citation type="journal article" date="2020" name="Stud. Mycol.">
        <title>101 Dothideomycetes genomes: a test case for predicting lifestyles and emergence of pathogens.</title>
        <authorList>
            <person name="Haridas S."/>
            <person name="Albert R."/>
            <person name="Binder M."/>
            <person name="Bloem J."/>
            <person name="Labutti K."/>
            <person name="Salamov A."/>
            <person name="Andreopoulos B."/>
            <person name="Baker S."/>
            <person name="Barry K."/>
            <person name="Bills G."/>
            <person name="Bluhm B."/>
            <person name="Cannon C."/>
            <person name="Castanera R."/>
            <person name="Culley D."/>
            <person name="Daum C."/>
            <person name="Ezra D."/>
            <person name="Gonzalez J."/>
            <person name="Henrissat B."/>
            <person name="Kuo A."/>
            <person name="Liang C."/>
            <person name="Lipzen A."/>
            <person name="Lutzoni F."/>
            <person name="Magnuson J."/>
            <person name="Mondo S."/>
            <person name="Nolan M."/>
            <person name="Ohm R."/>
            <person name="Pangilinan J."/>
            <person name="Park H.-J."/>
            <person name="Ramirez L."/>
            <person name="Alfaro M."/>
            <person name="Sun H."/>
            <person name="Tritt A."/>
            <person name="Yoshinaga Y."/>
            <person name="Zwiers L.-H."/>
            <person name="Turgeon B."/>
            <person name="Goodwin S."/>
            <person name="Spatafora J."/>
            <person name="Crous P."/>
            <person name="Grigoriev I."/>
        </authorList>
    </citation>
    <scope>NUCLEOTIDE SEQUENCE</scope>
    <source>
        <strain evidence="1">CBS 279.74</strain>
    </source>
</reference>
<keyword evidence="2" id="KW-1185">Reference proteome</keyword>
<gene>
    <name evidence="1" type="ORF">K504DRAFT_69745</name>
</gene>
<dbReference type="Proteomes" id="UP000799428">
    <property type="component" value="Unassembled WGS sequence"/>
</dbReference>
<sequence>MVCSRLVRNGFMLTNRLSKTEHAGHNRVSYQGTFVTNLYRRVARKRGAWTWVRGDPDAIATKVQGCERAMDAKLYALGSEPLMFTHLRREPYASGMQAFGSSPGAGVRFNCSVSHDKDRMLKHGSG</sequence>
<name>A0A6G1K3D4_9PLEO</name>
<dbReference type="EMBL" id="MU005775">
    <property type="protein sequence ID" value="KAF2706887.1"/>
    <property type="molecule type" value="Genomic_DNA"/>
</dbReference>